<accession>A0A4U5TYN2</accession>
<dbReference type="InterPro" id="IPR046349">
    <property type="entry name" value="C1-like_sf"/>
</dbReference>
<proteinExistence type="predicted"/>
<name>A0A4U5TYN2_COLLU</name>
<keyword evidence="3" id="KW-1185">Reference proteome</keyword>
<dbReference type="AlphaFoldDB" id="A0A4U5TYN2"/>
<evidence type="ECO:0000256" key="1">
    <source>
        <dbReference type="SAM" id="MobiDB-lite"/>
    </source>
</evidence>
<gene>
    <name evidence="2" type="ORF">D9C73_000646</name>
</gene>
<evidence type="ECO:0000313" key="2">
    <source>
        <dbReference type="EMBL" id="TKS66589.1"/>
    </source>
</evidence>
<reference evidence="2 3" key="1">
    <citation type="submission" date="2019-01" db="EMBL/GenBank/DDBJ databases">
        <title>Genome Assembly of Collichthys lucidus.</title>
        <authorList>
            <person name="Cai M."/>
            <person name="Xiao S."/>
        </authorList>
    </citation>
    <scope>NUCLEOTIDE SEQUENCE [LARGE SCALE GENOMIC DNA]</scope>
    <source>
        <strain evidence="2">JT15FE1705JMU</strain>
        <tissue evidence="2">Muscle</tissue>
    </source>
</reference>
<dbReference type="Proteomes" id="UP000298787">
    <property type="component" value="Chromosome 1"/>
</dbReference>
<organism evidence="2 3">
    <name type="scientific">Collichthys lucidus</name>
    <name type="common">Big head croaker</name>
    <name type="synonym">Sciaena lucida</name>
    <dbReference type="NCBI Taxonomy" id="240159"/>
    <lineage>
        <taxon>Eukaryota</taxon>
        <taxon>Metazoa</taxon>
        <taxon>Chordata</taxon>
        <taxon>Craniata</taxon>
        <taxon>Vertebrata</taxon>
        <taxon>Euteleostomi</taxon>
        <taxon>Actinopterygii</taxon>
        <taxon>Neopterygii</taxon>
        <taxon>Teleostei</taxon>
        <taxon>Neoteleostei</taxon>
        <taxon>Acanthomorphata</taxon>
        <taxon>Eupercaria</taxon>
        <taxon>Sciaenidae</taxon>
        <taxon>Collichthys</taxon>
    </lineage>
</organism>
<evidence type="ECO:0008006" key="4">
    <source>
        <dbReference type="Google" id="ProtNLM"/>
    </source>
</evidence>
<dbReference type="EMBL" id="CM014078">
    <property type="protein sequence ID" value="TKS66589.1"/>
    <property type="molecule type" value="Genomic_DNA"/>
</dbReference>
<evidence type="ECO:0000313" key="3">
    <source>
        <dbReference type="Proteomes" id="UP000298787"/>
    </source>
</evidence>
<feature type="region of interest" description="Disordered" evidence="1">
    <location>
        <begin position="1"/>
        <end position="23"/>
    </location>
</feature>
<sequence length="185" mass="20856">MQEPPIRRYRPSTPQTGRRKKEDELHELTRLLLFAVVRQLERCHRRARPETQLQRSSPVRCALPPHLMSELTSLPSKFQRRHAESSASVLHPPSSLPFLSLPSCSHILALSGVSVEPDELEGVHTHTFKLKPFKKAKSCDICKQAITKEGLICKVSLKSSGLYVFSILPALYRYRGALLGAPPRC</sequence>
<protein>
    <recommendedName>
        <fullName evidence="4">Phorbol-ester/DAG-type domain-containing protein</fullName>
    </recommendedName>
</protein>
<dbReference type="SUPFAM" id="SSF57889">
    <property type="entry name" value="Cysteine-rich domain"/>
    <property type="match status" value="1"/>
</dbReference>